<comment type="caution">
    <text evidence="2">The sequence shown here is derived from an EMBL/GenBank/DDBJ whole genome shotgun (WGS) entry which is preliminary data.</text>
</comment>
<sequence>MAGVRVSIEGLKQLDRALAELPKATGKAVLRRTLTKAGEPLADDMRAKAPDDPQTGGNDLRGSIGVGTKLSKRQAKLHRKAYKNDKASAEVFVGAGPVPHAHLQEFGTSRHGPQPFARPAWDAGKNQVLDTIKDELAVQITKAAQRLARKAARLAAKG</sequence>
<proteinExistence type="predicted"/>
<evidence type="ECO:0000256" key="1">
    <source>
        <dbReference type="SAM" id="MobiDB-lite"/>
    </source>
</evidence>
<dbReference type="InterPro" id="IPR010064">
    <property type="entry name" value="HK97-gp10_tail"/>
</dbReference>
<protein>
    <submittedName>
        <fullName evidence="2">HK97 gp10 family phage protein</fullName>
    </submittedName>
</protein>
<organism evidence="2">
    <name type="scientific">Sinorhizobium medicae</name>
    <dbReference type="NCBI Taxonomy" id="110321"/>
    <lineage>
        <taxon>Bacteria</taxon>
        <taxon>Pseudomonadati</taxon>
        <taxon>Pseudomonadota</taxon>
        <taxon>Alphaproteobacteria</taxon>
        <taxon>Hyphomicrobiales</taxon>
        <taxon>Rhizobiaceae</taxon>
        <taxon>Sinorhizobium/Ensifer group</taxon>
        <taxon>Sinorhizobium</taxon>
    </lineage>
</organism>
<dbReference type="EMBL" id="WISB01000125">
    <property type="protein sequence ID" value="MQW72014.1"/>
    <property type="molecule type" value="Genomic_DNA"/>
</dbReference>
<dbReference type="Pfam" id="PF04883">
    <property type="entry name" value="HK97-gp10_like"/>
    <property type="match status" value="1"/>
</dbReference>
<gene>
    <name evidence="2" type="ORF">GHJ91_23365</name>
</gene>
<reference evidence="2" key="1">
    <citation type="journal article" date="2013" name="Genome Biol.">
        <title>Comparative genomics of the core and accessory genomes of 48 Sinorhizobium strains comprising five genospecies.</title>
        <authorList>
            <person name="Sugawara M."/>
            <person name="Epstein B."/>
            <person name="Badgley B.D."/>
            <person name="Unno T."/>
            <person name="Xu L."/>
            <person name="Reese J."/>
            <person name="Gyaneshwar P."/>
            <person name="Denny R."/>
            <person name="Mudge J."/>
            <person name="Bharti A.K."/>
            <person name="Farmer A.D."/>
            <person name="May G.D."/>
            <person name="Woodward J.E."/>
            <person name="Medigue C."/>
            <person name="Vallenet D."/>
            <person name="Lajus A."/>
            <person name="Rouy Z."/>
            <person name="Martinez-Vaz B."/>
            <person name="Tiffin P."/>
            <person name="Young N.D."/>
            <person name="Sadowsky M.J."/>
        </authorList>
    </citation>
    <scope>NUCLEOTIDE SEQUENCE</scope>
    <source>
        <strain evidence="2">M1</strain>
    </source>
</reference>
<dbReference type="RefSeq" id="WP_153413520.1">
    <property type="nucleotide sequence ID" value="NZ_WISB01000125.1"/>
</dbReference>
<accession>A0A6G1WQK7</accession>
<dbReference type="AlphaFoldDB" id="A0A6G1WQK7"/>
<feature type="region of interest" description="Disordered" evidence="1">
    <location>
        <begin position="37"/>
        <end position="67"/>
    </location>
</feature>
<name>A0A6G1WQK7_9HYPH</name>
<evidence type="ECO:0000313" key="2">
    <source>
        <dbReference type="EMBL" id="MQW72014.1"/>
    </source>
</evidence>
<dbReference type="NCBIfam" id="TIGR01725">
    <property type="entry name" value="phge_HK97_gp10"/>
    <property type="match status" value="1"/>
</dbReference>